<sequence length="294" mass="34750">MKNMSSKILYKFTKFFVAQTFKSHTIQLQQAYTEYCIQRMPTALQTVNERQLVYVWISPQLYANYEKQRENRYKLTSENYQFQKVILEMMCLGRKIPNLKHQESGMHKIVGQDTGTCIYHVYKKFLVTVYGSPYLLSLYRGDILKQETRRRQQAEAAEKRNGRLDDKCVWRKEATNQQLKNQISNFIEYTFMLCLALLDVHMEGLTSNKTILLKIPTYQYLSLVIILLFCIHVQKCFQGETLSMKDIYNVPMLKYSIAPQYKPLKHPSNHITIQILISKSANYNPKPINLIYMY</sequence>
<gene>
    <name evidence="1" type="ORF">KUTeg_007260</name>
</gene>
<evidence type="ECO:0000313" key="1">
    <source>
        <dbReference type="EMBL" id="KAJ8315110.1"/>
    </source>
</evidence>
<proteinExistence type="predicted"/>
<dbReference type="Proteomes" id="UP001217089">
    <property type="component" value="Unassembled WGS sequence"/>
</dbReference>
<reference evidence="1 2" key="1">
    <citation type="submission" date="2022-12" db="EMBL/GenBank/DDBJ databases">
        <title>Chromosome-level genome of Tegillarca granosa.</title>
        <authorList>
            <person name="Kim J."/>
        </authorList>
    </citation>
    <scope>NUCLEOTIDE SEQUENCE [LARGE SCALE GENOMIC DNA]</scope>
    <source>
        <strain evidence="1">Teg-2019</strain>
        <tissue evidence="1">Adductor muscle</tissue>
    </source>
</reference>
<dbReference type="EMBL" id="JARBDR010000337">
    <property type="protein sequence ID" value="KAJ8315110.1"/>
    <property type="molecule type" value="Genomic_DNA"/>
</dbReference>
<accession>A0ABQ9FCR4</accession>
<name>A0ABQ9FCR4_TEGGR</name>
<keyword evidence="2" id="KW-1185">Reference proteome</keyword>
<comment type="caution">
    <text evidence="1">The sequence shown here is derived from an EMBL/GenBank/DDBJ whole genome shotgun (WGS) entry which is preliminary data.</text>
</comment>
<organism evidence="1 2">
    <name type="scientific">Tegillarca granosa</name>
    <name type="common">Malaysian cockle</name>
    <name type="synonym">Anadara granosa</name>
    <dbReference type="NCBI Taxonomy" id="220873"/>
    <lineage>
        <taxon>Eukaryota</taxon>
        <taxon>Metazoa</taxon>
        <taxon>Spiralia</taxon>
        <taxon>Lophotrochozoa</taxon>
        <taxon>Mollusca</taxon>
        <taxon>Bivalvia</taxon>
        <taxon>Autobranchia</taxon>
        <taxon>Pteriomorphia</taxon>
        <taxon>Arcoida</taxon>
        <taxon>Arcoidea</taxon>
        <taxon>Arcidae</taxon>
        <taxon>Tegillarca</taxon>
    </lineage>
</organism>
<evidence type="ECO:0000313" key="2">
    <source>
        <dbReference type="Proteomes" id="UP001217089"/>
    </source>
</evidence>
<protein>
    <submittedName>
        <fullName evidence="1">Uncharacterized protein</fullName>
    </submittedName>
</protein>